<reference evidence="1" key="1">
    <citation type="submission" date="2020-05" db="EMBL/GenBank/DDBJ databases">
        <authorList>
            <person name="Chiriac C."/>
            <person name="Salcher M."/>
            <person name="Ghai R."/>
            <person name="Kavagutti S V."/>
        </authorList>
    </citation>
    <scope>NUCLEOTIDE SEQUENCE</scope>
</reference>
<evidence type="ECO:0000313" key="1">
    <source>
        <dbReference type="EMBL" id="CAB4868800.1"/>
    </source>
</evidence>
<proteinExistence type="predicted"/>
<organism evidence="1">
    <name type="scientific">freshwater metagenome</name>
    <dbReference type="NCBI Taxonomy" id="449393"/>
    <lineage>
        <taxon>unclassified sequences</taxon>
        <taxon>metagenomes</taxon>
        <taxon>ecological metagenomes</taxon>
    </lineage>
</organism>
<sequence>MRQRAGFVECDRLSPSESLQCPCMFDDDARMCRARHSRHECDRCTNEKRAWCGNNENLCKSTGVATSPPRHARNGVGDESERHGVAIGEANKGCFRFLGLADQCNYSLILAVRRYRRGNNIDCTGSVDRTGHDGIAIDFFHREAFPRQCRFIERSRRGCQRRIDRHNFARSNKQAIANDDT</sequence>
<name>A0A6J7DGS5_9ZZZZ</name>
<accession>A0A6J7DGS5</accession>
<gene>
    <name evidence="1" type="ORF">UFOPK3339_00784</name>
</gene>
<dbReference type="AlphaFoldDB" id="A0A6J7DGS5"/>
<dbReference type="AntiFam" id="ANF00076">
    <property type="entry name" value="Shadow ORF (opposite copA)"/>
</dbReference>
<dbReference type="EMBL" id="CAFBLF010000112">
    <property type="protein sequence ID" value="CAB4868800.1"/>
    <property type="molecule type" value="Genomic_DNA"/>
</dbReference>
<protein>
    <submittedName>
        <fullName evidence="1">Unannotated protein</fullName>
    </submittedName>
</protein>